<dbReference type="InterPro" id="IPR045107">
    <property type="entry name" value="SAC3/GANP/THP3"/>
</dbReference>
<dbReference type="PANTHER" id="PTHR12436:SF38">
    <property type="entry name" value="SAC3 DOMAIN-CONTAINING PROTEIN 1"/>
    <property type="match status" value="1"/>
</dbReference>
<feature type="domain" description="SAC3/GANP/THP3 conserved" evidence="1">
    <location>
        <begin position="1"/>
        <end position="119"/>
    </location>
</feature>
<dbReference type="InParanoid" id="E2AIG8"/>
<sequence length="164" mass="18957">MEALYILLHIGDQEALKRALMLPSNLKNSPAIQLATKISLAWYIRNYVRVCYLVQQLPPILACAFFCNLQNFRRSVLQIMSFGYNSKVLTFPGLKLQKLLFYKDISGVQADCNLFGLTFINENILFQKSQFKEEILQANPEMYYTSAMMHKFIPKILLECTSNE</sequence>
<dbReference type="GO" id="GO:0005634">
    <property type="term" value="C:nucleus"/>
    <property type="evidence" value="ECO:0007669"/>
    <property type="project" value="TreeGrafter"/>
</dbReference>
<dbReference type="Proteomes" id="UP000000311">
    <property type="component" value="Unassembled WGS sequence"/>
</dbReference>
<protein>
    <submittedName>
        <fullName evidence="2">SAC3 domain-containing protein 1</fullName>
    </submittedName>
</protein>
<dbReference type="AlphaFoldDB" id="E2AIG8"/>
<dbReference type="GO" id="GO:0005813">
    <property type="term" value="C:centrosome"/>
    <property type="evidence" value="ECO:0007669"/>
    <property type="project" value="TreeGrafter"/>
</dbReference>
<dbReference type="GO" id="GO:0051298">
    <property type="term" value="P:centrosome duplication"/>
    <property type="evidence" value="ECO:0007669"/>
    <property type="project" value="TreeGrafter"/>
</dbReference>
<dbReference type="Pfam" id="PF03399">
    <property type="entry name" value="SAC3_GANP"/>
    <property type="match status" value="1"/>
</dbReference>
<dbReference type="PANTHER" id="PTHR12436">
    <property type="entry name" value="80 KDA MCM3-ASSOCIATED PROTEIN"/>
    <property type="match status" value="1"/>
</dbReference>
<dbReference type="OrthoDB" id="264795at2759"/>
<name>E2AIG8_CAMFO</name>
<organism evidence="3">
    <name type="scientific">Camponotus floridanus</name>
    <name type="common">Florida carpenter ant</name>
    <dbReference type="NCBI Taxonomy" id="104421"/>
    <lineage>
        <taxon>Eukaryota</taxon>
        <taxon>Metazoa</taxon>
        <taxon>Ecdysozoa</taxon>
        <taxon>Arthropoda</taxon>
        <taxon>Hexapoda</taxon>
        <taxon>Insecta</taxon>
        <taxon>Pterygota</taxon>
        <taxon>Neoptera</taxon>
        <taxon>Endopterygota</taxon>
        <taxon>Hymenoptera</taxon>
        <taxon>Apocrita</taxon>
        <taxon>Aculeata</taxon>
        <taxon>Formicoidea</taxon>
        <taxon>Formicidae</taxon>
        <taxon>Formicinae</taxon>
        <taxon>Camponotus</taxon>
    </lineage>
</organism>
<reference evidence="2 3" key="1">
    <citation type="journal article" date="2010" name="Science">
        <title>Genomic comparison of the ants Camponotus floridanus and Harpegnathos saltator.</title>
        <authorList>
            <person name="Bonasio R."/>
            <person name="Zhang G."/>
            <person name="Ye C."/>
            <person name="Mutti N.S."/>
            <person name="Fang X."/>
            <person name="Qin N."/>
            <person name="Donahue G."/>
            <person name="Yang P."/>
            <person name="Li Q."/>
            <person name="Li C."/>
            <person name="Zhang P."/>
            <person name="Huang Z."/>
            <person name="Berger S.L."/>
            <person name="Reinberg D."/>
            <person name="Wang J."/>
            <person name="Liebig J."/>
        </authorList>
    </citation>
    <scope>NUCLEOTIDE SEQUENCE [LARGE SCALE GENOMIC DNA]</scope>
    <source>
        <strain evidence="3">C129</strain>
    </source>
</reference>
<dbReference type="OMA" id="RADWERS"/>
<dbReference type="Gene3D" id="1.25.40.990">
    <property type="match status" value="1"/>
</dbReference>
<gene>
    <name evidence="2" type="ORF">EAG_08029</name>
</gene>
<dbReference type="InterPro" id="IPR005062">
    <property type="entry name" value="SAC3/GANP/THP3_conserved"/>
</dbReference>
<evidence type="ECO:0000313" key="3">
    <source>
        <dbReference type="Proteomes" id="UP000000311"/>
    </source>
</evidence>
<proteinExistence type="predicted"/>
<accession>E2AIG8</accession>
<evidence type="ECO:0000313" key="2">
    <source>
        <dbReference type="EMBL" id="EFN66758.1"/>
    </source>
</evidence>
<evidence type="ECO:0000259" key="1">
    <source>
        <dbReference type="Pfam" id="PF03399"/>
    </source>
</evidence>
<dbReference type="GO" id="GO:0005819">
    <property type="term" value="C:spindle"/>
    <property type="evidence" value="ECO:0007669"/>
    <property type="project" value="TreeGrafter"/>
</dbReference>
<dbReference type="STRING" id="104421.E2AIG8"/>
<keyword evidence="3" id="KW-1185">Reference proteome</keyword>
<dbReference type="EMBL" id="GL439791">
    <property type="protein sequence ID" value="EFN66758.1"/>
    <property type="molecule type" value="Genomic_DNA"/>
</dbReference>
<dbReference type="GO" id="GO:0051225">
    <property type="term" value="P:spindle assembly"/>
    <property type="evidence" value="ECO:0007669"/>
    <property type="project" value="TreeGrafter"/>
</dbReference>